<feature type="non-terminal residue" evidence="1">
    <location>
        <position position="67"/>
    </location>
</feature>
<protein>
    <submittedName>
        <fullName evidence="1">Uncharacterized protein</fullName>
    </submittedName>
</protein>
<dbReference type="HOGENOM" id="CLU_2819867_0_0_1"/>
<dbReference type="AlphaFoldDB" id="N6UMY4"/>
<evidence type="ECO:0000313" key="1">
    <source>
        <dbReference type="EMBL" id="ENN83090.1"/>
    </source>
</evidence>
<name>N6UMY4_DENPD</name>
<proteinExistence type="predicted"/>
<gene>
    <name evidence="1" type="ORF">YQE_00549</name>
</gene>
<sequence length="67" mass="7571">MPNLLDTICFFIETNLAYSLTAFSVLVILLIIFFGSGDANDEPVNRPAQVIAAVPRRRAPHRRFRPQ</sequence>
<dbReference type="EMBL" id="KB737080">
    <property type="protein sequence ID" value="ENN83090.1"/>
    <property type="molecule type" value="Genomic_DNA"/>
</dbReference>
<organism evidence="1">
    <name type="scientific">Dendroctonus ponderosae</name>
    <name type="common">Mountain pine beetle</name>
    <dbReference type="NCBI Taxonomy" id="77166"/>
    <lineage>
        <taxon>Eukaryota</taxon>
        <taxon>Metazoa</taxon>
        <taxon>Ecdysozoa</taxon>
        <taxon>Arthropoda</taxon>
        <taxon>Hexapoda</taxon>
        <taxon>Insecta</taxon>
        <taxon>Pterygota</taxon>
        <taxon>Neoptera</taxon>
        <taxon>Endopterygota</taxon>
        <taxon>Coleoptera</taxon>
        <taxon>Polyphaga</taxon>
        <taxon>Cucujiformia</taxon>
        <taxon>Curculionidae</taxon>
        <taxon>Scolytinae</taxon>
        <taxon>Dendroctonus</taxon>
    </lineage>
</organism>
<accession>N6UMY4</accession>
<feature type="non-terminal residue" evidence="1">
    <location>
        <position position="1"/>
    </location>
</feature>
<reference evidence="1" key="1">
    <citation type="journal article" date="2013" name="Genome Biol.">
        <title>Draft genome of the mountain pine beetle, Dendroctonus ponderosae Hopkins, a major forest pest.</title>
        <authorList>
            <person name="Keeling C.I."/>
            <person name="Yuen M.M."/>
            <person name="Liao N.Y."/>
            <person name="Docking T.R."/>
            <person name="Chan S.K."/>
            <person name="Taylor G.A."/>
            <person name="Palmquist D.L."/>
            <person name="Jackman S.D."/>
            <person name="Nguyen A."/>
            <person name="Li M."/>
            <person name="Henderson H."/>
            <person name="Janes J.K."/>
            <person name="Zhao Y."/>
            <person name="Pandoh P."/>
            <person name="Moore R."/>
            <person name="Sperling F.A."/>
            <person name="Huber D.P."/>
            <person name="Birol I."/>
            <person name="Jones S.J."/>
            <person name="Bohlmann J."/>
        </authorList>
    </citation>
    <scope>NUCLEOTIDE SEQUENCE</scope>
</reference>